<evidence type="ECO:0000313" key="9">
    <source>
        <dbReference type="Proteomes" id="UP000515349"/>
    </source>
</evidence>
<evidence type="ECO:0000256" key="4">
    <source>
        <dbReference type="PIRSR" id="PIRSR006278-1"/>
    </source>
</evidence>
<dbReference type="SUPFAM" id="SSF53686">
    <property type="entry name" value="Tryptophan synthase beta subunit-like PLP-dependent enzymes"/>
    <property type="match status" value="1"/>
</dbReference>
<dbReference type="Proteomes" id="UP000539710">
    <property type="component" value="Unassembled WGS sequence"/>
</dbReference>
<name>A0A7D7QUE9_9FLAO</name>
<dbReference type="InterPro" id="IPR001926">
    <property type="entry name" value="TrpB-like_PALP"/>
</dbReference>
<evidence type="ECO:0000256" key="5">
    <source>
        <dbReference type="PIRSR" id="PIRSR006278-2"/>
    </source>
</evidence>
<evidence type="ECO:0000259" key="6">
    <source>
        <dbReference type="Pfam" id="PF00291"/>
    </source>
</evidence>
<dbReference type="Pfam" id="PF00291">
    <property type="entry name" value="PALP"/>
    <property type="match status" value="1"/>
</dbReference>
<keyword evidence="10" id="KW-1185">Reference proteome</keyword>
<dbReference type="Gene3D" id="3.40.50.1100">
    <property type="match status" value="2"/>
</dbReference>
<feature type="domain" description="Tryptophan synthase beta chain-like PALP" evidence="6">
    <location>
        <begin position="9"/>
        <end position="280"/>
    </location>
</feature>
<reference evidence="10" key="2">
    <citation type="submission" date="2020-07" db="EMBL/GenBank/DDBJ databases">
        <title>Flavobacterium sp. xlx-214.</title>
        <authorList>
            <person name="Yang C."/>
        </authorList>
    </citation>
    <scope>NUCLEOTIDE SEQUENCE [LARGE SCALE GENOMIC DNA]</scope>
    <source>
        <strain evidence="10">CX-624</strain>
    </source>
</reference>
<organism evidence="8 9">
    <name type="scientific">Marnyiella aurantia</name>
    <dbReference type="NCBI Taxonomy" id="2758037"/>
    <lineage>
        <taxon>Bacteria</taxon>
        <taxon>Pseudomonadati</taxon>
        <taxon>Bacteroidota</taxon>
        <taxon>Flavobacteriia</taxon>
        <taxon>Flavobacteriales</taxon>
        <taxon>Weeksellaceae</taxon>
        <taxon>Marnyiella</taxon>
    </lineage>
</organism>
<keyword evidence="3 5" id="KW-0663">Pyridoxal phosphate</keyword>
<evidence type="ECO:0000313" key="7">
    <source>
        <dbReference type="EMBL" id="MBA5245643.1"/>
    </source>
</evidence>
<evidence type="ECO:0000256" key="2">
    <source>
        <dbReference type="ARBA" id="ARBA00008639"/>
    </source>
</evidence>
<dbReference type="AlphaFoldDB" id="A0A7D7QUE9"/>
<dbReference type="InterPro" id="IPR036052">
    <property type="entry name" value="TrpB-like_PALP_sf"/>
</dbReference>
<feature type="modified residue" description="N6-(pyridoxal phosphate)lysine" evidence="5">
    <location>
        <position position="38"/>
    </location>
</feature>
<comment type="cofactor">
    <cofactor evidence="1">
        <name>pyridoxal 5'-phosphate</name>
        <dbReference type="ChEBI" id="CHEBI:597326"/>
    </cofactor>
</comment>
<proteinExistence type="inferred from homology"/>
<dbReference type="PANTHER" id="PTHR43780:SF2">
    <property type="entry name" value="1-AMINOCYCLOPROPANE-1-CARBOXYLATE DEAMINASE-RELATED"/>
    <property type="match status" value="1"/>
</dbReference>
<dbReference type="EMBL" id="JACEUX010000001">
    <property type="protein sequence ID" value="MBA5245643.1"/>
    <property type="molecule type" value="Genomic_DNA"/>
</dbReference>
<dbReference type="PANTHER" id="PTHR43780">
    <property type="entry name" value="1-AMINOCYCLOPROPANE-1-CARBOXYLATE DEAMINASE-RELATED"/>
    <property type="match status" value="1"/>
</dbReference>
<evidence type="ECO:0000256" key="1">
    <source>
        <dbReference type="ARBA" id="ARBA00001933"/>
    </source>
</evidence>
<dbReference type="GO" id="GO:0019148">
    <property type="term" value="F:D-cysteine desulfhydrase activity"/>
    <property type="evidence" value="ECO:0007669"/>
    <property type="project" value="TreeGrafter"/>
</dbReference>
<comment type="similarity">
    <text evidence="2">Belongs to the ACC deaminase/D-cysteine desulfhydrase family.</text>
</comment>
<feature type="active site" description="Nucleophile" evidence="4">
    <location>
        <position position="67"/>
    </location>
</feature>
<reference evidence="8 9" key="1">
    <citation type="submission" date="2020-07" db="EMBL/GenBank/DDBJ databases">
        <title>Chryseobacterium sp.cx-624.</title>
        <authorList>
            <person name="Yang C."/>
        </authorList>
    </citation>
    <scope>NUCLEOTIDE SEQUENCE [LARGE SCALE GENOMIC DNA]</scope>
    <source>
        <strain evidence="9">cx-624</strain>
        <strain evidence="8">Cx-624</strain>
    </source>
</reference>
<protein>
    <submittedName>
        <fullName evidence="8">Pyridoxal-phosphate dependent enzyme</fullName>
    </submittedName>
</protein>
<dbReference type="RefSeq" id="WP_181885770.1">
    <property type="nucleotide sequence ID" value="NZ_CP059472.1"/>
</dbReference>
<dbReference type="EMBL" id="CP059472">
    <property type="protein sequence ID" value="QMS98947.1"/>
    <property type="molecule type" value="Genomic_DNA"/>
</dbReference>
<evidence type="ECO:0000313" key="8">
    <source>
        <dbReference type="EMBL" id="QMS98947.1"/>
    </source>
</evidence>
<dbReference type="Proteomes" id="UP000515349">
    <property type="component" value="Chromosome"/>
</dbReference>
<sequence length="303" mass="33671">MIFPETDIPITEIPLENSDVRLFIKREDLIHPEISGNKYWKLFYNINRYMAQKPANPRLITFGGAFSNHIAAVGALGNSENIPTTGIIRGDELADKWQDNPTLSFAAAKGMTFRFVSRQQYRNKPELTEMLLQEFPEAVVIPEGGTNELAVNGVQHMLNEQTKSFDYLCCAVGTGGTVAGISKFATANQKILGFKTVNDNSLEESVLSFSGKRNFTLISGINDAYGKITDENIRFINVFAEKYGIQLDPVYTGKLMQHIFDLIEAGYFPKGSKILAFHTGGMQGIEGANLLLSRKGRPLIKTY</sequence>
<accession>A0A7D7QUE9</accession>
<gene>
    <name evidence="8" type="ORF">H1R16_02770</name>
    <name evidence="7" type="ORF">H2507_00505</name>
</gene>
<dbReference type="InterPro" id="IPR027278">
    <property type="entry name" value="ACCD_DCysDesulf"/>
</dbReference>
<evidence type="ECO:0000256" key="3">
    <source>
        <dbReference type="ARBA" id="ARBA00022898"/>
    </source>
</evidence>
<reference evidence="7" key="3">
    <citation type="submission" date="2020-07" db="EMBL/GenBank/DDBJ databases">
        <authorList>
            <person name="Yang C."/>
        </authorList>
    </citation>
    <scope>NUCLEOTIDE SEQUENCE</scope>
    <source>
        <strain evidence="7">Cx-624</strain>
    </source>
</reference>
<dbReference type="KEGG" id="cbau:H1R16_02770"/>
<evidence type="ECO:0000313" key="10">
    <source>
        <dbReference type="Proteomes" id="UP000539710"/>
    </source>
</evidence>
<dbReference type="PIRSF" id="PIRSF006278">
    <property type="entry name" value="ACCD_DCysDesulf"/>
    <property type="match status" value="1"/>
</dbReference>